<proteinExistence type="predicted"/>
<dbReference type="SUPFAM" id="SSF56300">
    <property type="entry name" value="Metallo-dependent phosphatases"/>
    <property type="match status" value="1"/>
</dbReference>
<organism evidence="2">
    <name type="scientific">Dulem virus 38</name>
    <dbReference type="NCBI Taxonomy" id="3145756"/>
    <lineage>
        <taxon>Viruses</taxon>
        <taxon>Duplodnaviria</taxon>
        <taxon>Heunggongvirae</taxon>
        <taxon>Uroviricota</taxon>
        <taxon>Caudoviricetes</taxon>
    </lineage>
</organism>
<evidence type="ECO:0000313" key="2">
    <source>
        <dbReference type="EMBL" id="XCD05762.1"/>
    </source>
</evidence>
<reference evidence="2" key="1">
    <citation type="submission" date="2024-03" db="EMBL/GenBank/DDBJ databases">
        <title>Diverse circular DNA viruses in blood, oral, and fecal samples of captive lemurs.</title>
        <authorList>
            <person name="Paietta E.N."/>
            <person name="Kraberger S."/>
            <person name="Lund M.C."/>
            <person name="Custer J.M."/>
            <person name="Vargas K.M."/>
            <person name="Ehmke E.E."/>
            <person name="Yoder A.D."/>
            <person name="Varsani A."/>
        </authorList>
    </citation>
    <scope>NUCLEOTIDE SEQUENCE</scope>
    <source>
        <strain evidence="2">Duke_24SF_44</strain>
    </source>
</reference>
<feature type="region of interest" description="Disordered" evidence="1">
    <location>
        <begin position="1"/>
        <end position="25"/>
    </location>
</feature>
<accession>A0AAU8B0F2</accession>
<protein>
    <submittedName>
        <fullName evidence="2">Polymerase/primase</fullName>
    </submittedName>
</protein>
<dbReference type="EMBL" id="PP511596">
    <property type="protein sequence ID" value="XCD05762.1"/>
    <property type="molecule type" value="Genomic_DNA"/>
</dbReference>
<sequence length="445" mass="49664">MCIQPYDSCQEGATPDNSYPRESRHLHPESVSDLWKSLGMGLDFPQHSQQILRLEISMSPLDEAILANDALPERERKTNQDLADEFGTSEASVRRHRRALKRKGKSDLERDEFFDLPVGAITKRGKTVRLADGSYEKIEYRPGAVEMEEAKRLSWGDLEPVFSEPYIPPTWREEAALDVTPVVCLADFQVGKVSQGGGTEDTIRLVRRALQDIAHDLDVNRRYKRLILADVGDSTEGFWNVAAQAQTNDLSLTDQIRTVQRLYAEAVQLLAPLCESLYYVAVPSNHCAVRTGTGKNSRANAPDDDFGIMISKNIEDVIAGRPGFEHVTFHRPEKWEEAVTVDAADGTRIGFTHGHLAGQQSKVAGWFRDLAFGRRSGLYDARILVHGHWHNFAVSQAGDARWIISCPSADRGSDWWTNISGDSTRPAILVFEALGGSSQGWELYS</sequence>
<feature type="region of interest" description="Disordered" evidence="1">
    <location>
        <begin position="72"/>
        <end position="101"/>
    </location>
</feature>
<evidence type="ECO:0000256" key="1">
    <source>
        <dbReference type="SAM" id="MobiDB-lite"/>
    </source>
</evidence>
<name>A0AAU8B0F2_9CAUD</name>
<dbReference type="InterPro" id="IPR029052">
    <property type="entry name" value="Metallo-depent_PP-like"/>
</dbReference>